<dbReference type="InterPro" id="IPR008258">
    <property type="entry name" value="Transglycosylase_SLT_dom_1"/>
</dbReference>
<sequence length="260" mass="27685">MAVLRKGDSGPSVLTLQKALVAKGYKLVPDGKFGQATHNNLAAFQGANGLAADGLAGPRTLAALGIESKSILDEIPMPRANRDRAAAMVTLEAISKITGVDAKLLATFASIESGFDYTAKASTSSATGWFQFLDATWDDMLAQTSGKYGLGAFDDSKRTLRKDPRANGLMGAEFLKGNDRVLTKALGRPATDTELYAAHFFGAGTAAKFLTMDRNAIGAEHFPRQAAANVGIFYQRDKKTPLTIGEIFKLLDSKVAAHRK</sequence>
<name>A0AB39CD49_9VIRU</name>
<dbReference type="Gene3D" id="1.10.101.10">
    <property type="entry name" value="PGBD-like superfamily/PGBD"/>
    <property type="match status" value="1"/>
</dbReference>
<dbReference type="Pfam" id="PF01471">
    <property type="entry name" value="PG_binding_1"/>
    <property type="match status" value="1"/>
</dbReference>
<accession>A0AB39CD49</accession>
<feature type="domain" description="Transglycosylase SLT" evidence="1">
    <location>
        <begin position="95"/>
        <end position="178"/>
    </location>
</feature>
<evidence type="ECO:0000313" key="3">
    <source>
        <dbReference type="EMBL" id="XDJ14826.1"/>
    </source>
</evidence>
<dbReference type="InterPro" id="IPR023346">
    <property type="entry name" value="Lysozyme-like_dom_sf"/>
</dbReference>
<reference evidence="3" key="1">
    <citation type="submission" date="2024-07" db="EMBL/GenBank/DDBJ databases">
        <authorList>
            <person name="Bringhurst R.M."/>
            <person name="Homer T.E."/>
        </authorList>
    </citation>
    <scope>NUCLEOTIDE SEQUENCE</scope>
</reference>
<dbReference type="InterPro" id="IPR036366">
    <property type="entry name" value="PGBDSf"/>
</dbReference>
<dbReference type="SUPFAM" id="SSF47090">
    <property type="entry name" value="PGBD-like"/>
    <property type="match status" value="1"/>
</dbReference>
<dbReference type="InterPro" id="IPR036365">
    <property type="entry name" value="PGBD-like_sf"/>
</dbReference>
<feature type="domain" description="Peptidoglycan binding-like" evidence="2">
    <location>
        <begin position="9"/>
        <end position="64"/>
    </location>
</feature>
<protein>
    <submittedName>
        <fullName evidence="3">Lytic transglycosylase</fullName>
    </submittedName>
</protein>
<dbReference type="EMBL" id="PQ015378">
    <property type="protein sequence ID" value="XDJ14826.1"/>
    <property type="molecule type" value="Genomic_DNA"/>
</dbReference>
<dbReference type="Gene3D" id="1.10.530.10">
    <property type="match status" value="1"/>
</dbReference>
<dbReference type="SUPFAM" id="SSF53955">
    <property type="entry name" value="Lysozyme-like"/>
    <property type="match status" value="1"/>
</dbReference>
<organism evidence="3">
    <name type="scientific">Pseudomonas phage RVTF4</name>
    <dbReference type="NCBI Taxonomy" id="3236931"/>
    <lineage>
        <taxon>Viruses</taxon>
    </lineage>
</organism>
<dbReference type="Pfam" id="PF01464">
    <property type="entry name" value="SLT"/>
    <property type="match status" value="1"/>
</dbReference>
<evidence type="ECO:0000259" key="2">
    <source>
        <dbReference type="Pfam" id="PF01471"/>
    </source>
</evidence>
<dbReference type="InterPro" id="IPR002477">
    <property type="entry name" value="Peptidoglycan-bd-like"/>
</dbReference>
<proteinExistence type="predicted"/>
<evidence type="ECO:0000259" key="1">
    <source>
        <dbReference type="Pfam" id="PF01464"/>
    </source>
</evidence>